<reference evidence="2 3" key="1">
    <citation type="submission" date="2019-12" db="EMBL/GenBank/DDBJ databases">
        <title>Chromosome-level assembly of the Caenorhabditis remanei genome.</title>
        <authorList>
            <person name="Teterina A.A."/>
            <person name="Willis J.H."/>
            <person name="Phillips P.C."/>
        </authorList>
    </citation>
    <scope>NUCLEOTIDE SEQUENCE [LARGE SCALE GENOMIC DNA]</scope>
    <source>
        <strain evidence="2 3">PX506</strain>
        <tissue evidence="2">Whole organism</tissue>
    </source>
</reference>
<dbReference type="KEGG" id="crq:GCK72_019770"/>
<gene>
    <name evidence="2" type="ORF">GCK72_019770</name>
</gene>
<comment type="caution">
    <text evidence="2">The sequence shown here is derived from an EMBL/GenBank/DDBJ whole genome shotgun (WGS) entry which is preliminary data.</text>
</comment>
<evidence type="ECO:0000313" key="2">
    <source>
        <dbReference type="EMBL" id="KAF1753214.1"/>
    </source>
</evidence>
<feature type="domain" description="F-box" evidence="1">
    <location>
        <begin position="30"/>
        <end position="77"/>
    </location>
</feature>
<dbReference type="Pfam" id="PF00646">
    <property type="entry name" value="F-box"/>
    <property type="match status" value="1"/>
</dbReference>
<organism evidence="2 3">
    <name type="scientific">Caenorhabditis remanei</name>
    <name type="common">Caenorhabditis vulgaris</name>
    <dbReference type="NCBI Taxonomy" id="31234"/>
    <lineage>
        <taxon>Eukaryota</taxon>
        <taxon>Metazoa</taxon>
        <taxon>Ecdysozoa</taxon>
        <taxon>Nematoda</taxon>
        <taxon>Chromadorea</taxon>
        <taxon>Rhabditida</taxon>
        <taxon>Rhabditina</taxon>
        <taxon>Rhabditomorpha</taxon>
        <taxon>Rhabditoidea</taxon>
        <taxon>Rhabditidae</taxon>
        <taxon>Peloderinae</taxon>
        <taxon>Caenorhabditis</taxon>
    </lineage>
</organism>
<evidence type="ECO:0000259" key="1">
    <source>
        <dbReference type="PROSITE" id="PS50181"/>
    </source>
</evidence>
<dbReference type="PANTHER" id="PTHR21503">
    <property type="entry name" value="F-BOX-CONTAINING HYPOTHETICAL PROTEIN C.ELEGANS"/>
    <property type="match status" value="1"/>
</dbReference>
<dbReference type="Proteomes" id="UP000483820">
    <property type="component" value="Chromosome V"/>
</dbReference>
<dbReference type="PANTHER" id="PTHR21503:SF55">
    <property type="entry name" value="F-BOX DOMAIN-CONTAINING PROTEIN"/>
    <property type="match status" value="1"/>
</dbReference>
<evidence type="ECO:0000313" key="3">
    <source>
        <dbReference type="Proteomes" id="UP000483820"/>
    </source>
</evidence>
<name>A0A6A5GEQ0_CAERE</name>
<dbReference type="Pfam" id="PF07735">
    <property type="entry name" value="FBA_2"/>
    <property type="match status" value="1"/>
</dbReference>
<dbReference type="InterPro" id="IPR001810">
    <property type="entry name" value="F-box_dom"/>
</dbReference>
<accession>A0A6A5GEQ0</accession>
<dbReference type="InterPro" id="IPR012885">
    <property type="entry name" value="F-box_Sdz-33"/>
</dbReference>
<dbReference type="CTD" id="9801886"/>
<dbReference type="AlphaFoldDB" id="A0A6A5GEQ0"/>
<dbReference type="PROSITE" id="PS50181">
    <property type="entry name" value="FBOX"/>
    <property type="match status" value="1"/>
</dbReference>
<sequence>MENFERLVTILKNFAMAANSDPPIPLIRTRIRLLALPQKAFENVLRQMDFIFVFDLSLTSKRIRGLIKEMNFQFDCVEINNMHRRKSIVFRNNYKEPDLIFRFDEKCCEWGWQIQMGKQAILVRGRNNMQREYYCETKSFESDLKPMLDYISSVFRFRAGFAQIELNQRAAKLRELIEHPIFNNRLVIQLSGYLRDGYRGLESLLHTYRNLEGLLINFQFIRGYFDFKDIFHLKRICFLDAMWMTREDLLSLEFQRLKLLCHNLCGEDVNLFIKHWQAGGNPGLRRLDLSTAYGRNIEMVKVLDGLNVVLWDKQRRDGDYVMDMIQSPYTIDARRGYDIERSDGLLATILQTDVSFYFLVWHNPFNTQFSYPNKAYRIVNNL</sequence>
<proteinExistence type="predicted"/>
<protein>
    <recommendedName>
        <fullName evidence="1">F-box domain-containing protein</fullName>
    </recommendedName>
</protein>
<dbReference type="GeneID" id="9801886"/>
<dbReference type="EMBL" id="WUAV01000005">
    <property type="protein sequence ID" value="KAF1753214.1"/>
    <property type="molecule type" value="Genomic_DNA"/>
</dbReference>
<dbReference type="RefSeq" id="XP_003098594.2">
    <property type="nucleotide sequence ID" value="XM_003098546.2"/>
</dbReference>